<dbReference type="EMBL" id="GIFC01002635">
    <property type="protein sequence ID" value="MXU84718.1"/>
    <property type="molecule type" value="Transcribed_RNA"/>
</dbReference>
<protein>
    <submittedName>
        <fullName evidence="2">Putative secreted protein</fullName>
    </submittedName>
</protein>
<proteinExistence type="predicted"/>
<evidence type="ECO:0000313" key="2">
    <source>
        <dbReference type="EMBL" id="MXU84718.1"/>
    </source>
</evidence>
<name>A0A6B0TZL6_IXORI</name>
<organism evidence="2">
    <name type="scientific">Ixodes ricinus</name>
    <name type="common">Common tick</name>
    <name type="synonym">Acarus ricinus</name>
    <dbReference type="NCBI Taxonomy" id="34613"/>
    <lineage>
        <taxon>Eukaryota</taxon>
        <taxon>Metazoa</taxon>
        <taxon>Ecdysozoa</taxon>
        <taxon>Arthropoda</taxon>
        <taxon>Chelicerata</taxon>
        <taxon>Arachnida</taxon>
        <taxon>Acari</taxon>
        <taxon>Parasitiformes</taxon>
        <taxon>Ixodida</taxon>
        <taxon>Ixodoidea</taxon>
        <taxon>Ixodidae</taxon>
        <taxon>Ixodinae</taxon>
        <taxon>Ixodes</taxon>
    </lineage>
</organism>
<evidence type="ECO:0000256" key="1">
    <source>
        <dbReference type="SAM" id="MobiDB-lite"/>
    </source>
</evidence>
<sequence>MTSPRRRASWFSVLCTDHASGRTAPCLSQEDRVLFCIWLFAPPSSRFPHGRRHHSSIKTGSMPQVFKSRGRPGIVGIASTEH</sequence>
<reference evidence="2" key="1">
    <citation type="submission" date="2019-12" db="EMBL/GenBank/DDBJ databases">
        <title>An insight into the sialome of adult female Ixodes ricinus ticks feeding for 6 days.</title>
        <authorList>
            <person name="Perner J."/>
            <person name="Ribeiro J.M.C."/>
        </authorList>
    </citation>
    <scope>NUCLEOTIDE SEQUENCE</scope>
    <source>
        <strain evidence="2">Semi-engorged</strain>
        <tissue evidence="2">Salivary glands</tissue>
    </source>
</reference>
<accession>A0A6B0TZL6</accession>
<feature type="region of interest" description="Disordered" evidence="1">
    <location>
        <begin position="47"/>
        <end position="82"/>
    </location>
</feature>
<dbReference type="AlphaFoldDB" id="A0A6B0TZL6"/>